<dbReference type="PANTHER" id="PTHR37464">
    <property type="entry name" value="BLL2463 PROTEIN"/>
    <property type="match status" value="1"/>
</dbReference>
<feature type="domain" description="Aerotolerance regulator N-terminal" evidence="2">
    <location>
        <begin position="1"/>
        <end position="76"/>
    </location>
</feature>
<dbReference type="Proteomes" id="UP000240572">
    <property type="component" value="Unassembled WGS sequence"/>
</dbReference>
<proteinExistence type="predicted"/>
<comment type="caution">
    <text evidence="3">The sequence shown here is derived from an EMBL/GenBank/DDBJ whole genome shotgun (WGS) entry which is preliminary data.</text>
</comment>
<evidence type="ECO:0000313" key="3">
    <source>
        <dbReference type="EMBL" id="PSK89080.1"/>
    </source>
</evidence>
<sequence length="689" mass="76133">MGFLFPLFLLAAVALVIPVLIHLFNLRRYKRVLFPDTHFLRNIQLSTKRQSQLRDRRLLALRLLFLAALILAFAQPYMGGADKEARATVTVIYIDNSYSMTLGEGQEKLLQQARNKARQLIQAAGNERRFLLLSNDKLAATRPMLRNEALQALDGIVPVSKNASLKQVAGSISAAQGNESNERWDVYLFTDLQRSTFAAGGDKLSWPAHTRLYLYPFQAAKASNLYIDTAYFLSPSLDTRQPNALVVNVKQSGAPREQRSNLQVTVGNQVRAVSAIDMGKDTLHTDTLALQLNGAGWQDIAIALQDHPLSFDDTFRIAARTAPNLSVLVVTGDVINPYLQAAFKTNEGFRVVAEQTQALKKDEWKQYSLIVLQNCNTITPALRDAVKEALERGQNILMFPGRITDINGFNQSLKAWGDITFGPLDTARQQVVTLQQAHPLLQDLFEKVPDNVQLPLALSRYPVEASVVANQQALMSFRDGRPFLAQYSLQQGKLYLCATALDDRSSNFALSYFFVPVLYKMAVQHGGNNTYAVAVGSNRPLWLPVSGNDQRKVWHLRRAGFDAIPAQRPAGAGVEVFAGNTAKDAGFYTLSNEASADTVLIALNANRAESLLDYAGKSDIEQALKPAEVHWLNDRIVAQQGWNSARTPFPLWKIGVVIALLCLVLETVLMFRKGRTKATAGEVPAGATV</sequence>
<feature type="transmembrane region" description="Helical" evidence="1">
    <location>
        <begin position="651"/>
        <end position="671"/>
    </location>
</feature>
<evidence type="ECO:0000313" key="4">
    <source>
        <dbReference type="Proteomes" id="UP000240572"/>
    </source>
</evidence>
<dbReference type="InterPro" id="IPR029062">
    <property type="entry name" value="Class_I_gatase-like"/>
</dbReference>
<dbReference type="PANTHER" id="PTHR37464:SF1">
    <property type="entry name" value="BLL2463 PROTEIN"/>
    <property type="match status" value="1"/>
</dbReference>
<keyword evidence="4" id="KW-1185">Reference proteome</keyword>
<organism evidence="3 4">
    <name type="scientific">Taibaiella chishuiensis</name>
    <dbReference type="NCBI Taxonomy" id="1434707"/>
    <lineage>
        <taxon>Bacteria</taxon>
        <taxon>Pseudomonadati</taxon>
        <taxon>Bacteroidota</taxon>
        <taxon>Chitinophagia</taxon>
        <taxon>Chitinophagales</taxon>
        <taxon>Chitinophagaceae</taxon>
        <taxon>Taibaiella</taxon>
    </lineage>
</organism>
<reference evidence="3 4" key="1">
    <citation type="submission" date="2018-03" db="EMBL/GenBank/DDBJ databases">
        <title>Genomic Encyclopedia of Type Strains, Phase III (KMG-III): the genomes of soil and plant-associated and newly described type strains.</title>
        <authorList>
            <person name="Whitman W."/>
        </authorList>
    </citation>
    <scope>NUCLEOTIDE SEQUENCE [LARGE SCALE GENOMIC DNA]</scope>
    <source>
        <strain evidence="3 4">CGMCC 1.12700</strain>
    </source>
</reference>
<dbReference type="Pfam" id="PF07584">
    <property type="entry name" value="BatA"/>
    <property type="match status" value="1"/>
</dbReference>
<protein>
    <submittedName>
        <fullName evidence="3">Putative membrane protein (TIGR02226 family)</fullName>
    </submittedName>
</protein>
<feature type="transmembrane region" description="Helical" evidence="1">
    <location>
        <begin position="6"/>
        <end position="24"/>
    </location>
</feature>
<dbReference type="AlphaFoldDB" id="A0A2P8CVV4"/>
<feature type="transmembrane region" description="Helical" evidence="1">
    <location>
        <begin position="58"/>
        <end position="78"/>
    </location>
</feature>
<dbReference type="EMBL" id="PYGD01000013">
    <property type="protein sequence ID" value="PSK89080.1"/>
    <property type="molecule type" value="Genomic_DNA"/>
</dbReference>
<keyword evidence="1" id="KW-0472">Membrane</keyword>
<evidence type="ECO:0000259" key="2">
    <source>
        <dbReference type="Pfam" id="PF07584"/>
    </source>
</evidence>
<dbReference type="InterPro" id="IPR024163">
    <property type="entry name" value="Aerotolerance_reg_N"/>
</dbReference>
<keyword evidence="1" id="KW-0812">Transmembrane</keyword>
<evidence type="ECO:0000256" key="1">
    <source>
        <dbReference type="SAM" id="Phobius"/>
    </source>
</evidence>
<dbReference type="InterPro" id="IPR011933">
    <property type="entry name" value="Double_TM_dom"/>
</dbReference>
<dbReference type="Gene3D" id="3.40.50.880">
    <property type="match status" value="1"/>
</dbReference>
<gene>
    <name evidence="3" type="ORF">B0I18_11392</name>
</gene>
<dbReference type="OrthoDB" id="9810200at2"/>
<dbReference type="NCBIfam" id="TIGR02226">
    <property type="entry name" value="two_anch"/>
    <property type="match status" value="1"/>
</dbReference>
<dbReference type="RefSeq" id="WP_106525103.1">
    <property type="nucleotide sequence ID" value="NZ_PYGD01000013.1"/>
</dbReference>
<name>A0A2P8CVV4_9BACT</name>
<keyword evidence="1" id="KW-1133">Transmembrane helix</keyword>
<dbReference type="SUPFAM" id="SSF52317">
    <property type="entry name" value="Class I glutamine amidotransferase-like"/>
    <property type="match status" value="1"/>
</dbReference>
<accession>A0A2P8CVV4</accession>